<dbReference type="PANTHER" id="PTHR24421">
    <property type="entry name" value="NITRATE/NITRITE SENSOR PROTEIN NARX-RELATED"/>
    <property type="match status" value="1"/>
</dbReference>
<dbReference type="GO" id="GO:0016020">
    <property type="term" value="C:membrane"/>
    <property type="evidence" value="ECO:0007669"/>
    <property type="project" value="InterPro"/>
</dbReference>
<dbReference type="EC" id="2.7.13.3" evidence="2"/>
<dbReference type="InterPro" id="IPR036890">
    <property type="entry name" value="HATPase_C_sf"/>
</dbReference>
<feature type="region of interest" description="Disordered" evidence="9">
    <location>
        <begin position="357"/>
        <end position="377"/>
    </location>
</feature>
<evidence type="ECO:0000256" key="10">
    <source>
        <dbReference type="SAM" id="Phobius"/>
    </source>
</evidence>
<feature type="transmembrane region" description="Helical" evidence="10">
    <location>
        <begin position="146"/>
        <end position="171"/>
    </location>
</feature>
<feature type="region of interest" description="Disordered" evidence="9">
    <location>
        <begin position="417"/>
        <end position="446"/>
    </location>
</feature>
<dbReference type="InterPro" id="IPR050482">
    <property type="entry name" value="Sensor_HK_TwoCompSys"/>
</dbReference>
<evidence type="ECO:0000256" key="8">
    <source>
        <dbReference type="ARBA" id="ARBA00023012"/>
    </source>
</evidence>
<keyword evidence="3" id="KW-0597">Phosphoprotein</keyword>
<dbReference type="Gene3D" id="3.30.565.10">
    <property type="entry name" value="Histidine kinase-like ATPase, C-terminal domain"/>
    <property type="match status" value="1"/>
</dbReference>
<proteinExistence type="predicted"/>
<organism evidence="12 13">
    <name type="scientific">Glaciihabitans tibetensis</name>
    <dbReference type="NCBI Taxonomy" id="1266600"/>
    <lineage>
        <taxon>Bacteria</taxon>
        <taxon>Bacillati</taxon>
        <taxon>Actinomycetota</taxon>
        <taxon>Actinomycetes</taxon>
        <taxon>Micrococcales</taxon>
        <taxon>Microbacteriaceae</taxon>
        <taxon>Glaciihabitans</taxon>
    </lineage>
</organism>
<comment type="caution">
    <text evidence="12">The sequence shown here is derived from an EMBL/GenBank/DDBJ whole genome shotgun (WGS) entry which is preliminary data.</text>
</comment>
<evidence type="ECO:0000256" key="3">
    <source>
        <dbReference type="ARBA" id="ARBA00022553"/>
    </source>
</evidence>
<keyword evidence="10" id="KW-0812">Transmembrane</keyword>
<keyword evidence="13" id="KW-1185">Reference proteome</keyword>
<keyword evidence="5" id="KW-0547">Nucleotide-binding</keyword>
<evidence type="ECO:0000256" key="9">
    <source>
        <dbReference type="SAM" id="MobiDB-lite"/>
    </source>
</evidence>
<gene>
    <name evidence="12" type="ORF">B0I08_1043</name>
</gene>
<dbReference type="GO" id="GO:0046983">
    <property type="term" value="F:protein dimerization activity"/>
    <property type="evidence" value="ECO:0007669"/>
    <property type="project" value="InterPro"/>
</dbReference>
<evidence type="ECO:0000313" key="12">
    <source>
        <dbReference type="EMBL" id="PRY68301.1"/>
    </source>
</evidence>
<feature type="transmembrane region" description="Helical" evidence="10">
    <location>
        <begin position="105"/>
        <end position="126"/>
    </location>
</feature>
<dbReference type="SUPFAM" id="SSF55874">
    <property type="entry name" value="ATPase domain of HSP90 chaperone/DNA topoisomerase II/histidine kinase"/>
    <property type="match status" value="1"/>
</dbReference>
<reference evidence="12 13" key="1">
    <citation type="submission" date="2018-03" db="EMBL/GenBank/DDBJ databases">
        <title>Genomic Encyclopedia of Type Strains, Phase III (KMG-III): the genomes of soil and plant-associated and newly described type strains.</title>
        <authorList>
            <person name="Whitman W."/>
        </authorList>
    </citation>
    <scope>NUCLEOTIDE SEQUENCE [LARGE SCALE GENOMIC DNA]</scope>
    <source>
        <strain evidence="12 13">CGMCC 1.12484</strain>
    </source>
</reference>
<accession>A0A2T0VDQ2</accession>
<dbReference type="Gene3D" id="1.20.5.1930">
    <property type="match status" value="1"/>
</dbReference>
<evidence type="ECO:0000256" key="5">
    <source>
        <dbReference type="ARBA" id="ARBA00022741"/>
    </source>
</evidence>
<evidence type="ECO:0000313" key="13">
    <source>
        <dbReference type="Proteomes" id="UP000237983"/>
    </source>
</evidence>
<name>A0A2T0VDQ2_9MICO</name>
<dbReference type="GO" id="GO:0005524">
    <property type="term" value="F:ATP binding"/>
    <property type="evidence" value="ECO:0007669"/>
    <property type="project" value="UniProtKB-KW"/>
</dbReference>
<dbReference type="OrthoDB" id="227596at2"/>
<feature type="domain" description="Signal transduction histidine kinase subgroup 3 dimerisation and phosphoacceptor" evidence="11">
    <location>
        <begin position="203"/>
        <end position="268"/>
    </location>
</feature>
<dbReference type="GO" id="GO:0000155">
    <property type="term" value="F:phosphorelay sensor kinase activity"/>
    <property type="evidence" value="ECO:0007669"/>
    <property type="project" value="InterPro"/>
</dbReference>
<feature type="transmembrane region" description="Helical" evidence="10">
    <location>
        <begin position="80"/>
        <end position="98"/>
    </location>
</feature>
<keyword evidence="7" id="KW-0067">ATP-binding</keyword>
<protein>
    <recommendedName>
        <fullName evidence="2">histidine kinase</fullName>
        <ecNumber evidence="2">2.7.13.3</ecNumber>
    </recommendedName>
</protein>
<feature type="compositionally biased region" description="Polar residues" evidence="9">
    <location>
        <begin position="493"/>
        <end position="503"/>
    </location>
</feature>
<dbReference type="RefSeq" id="WP_106211663.1">
    <property type="nucleotide sequence ID" value="NZ_PVTL01000004.1"/>
</dbReference>
<keyword evidence="4" id="KW-0808">Transferase</keyword>
<evidence type="ECO:0000256" key="2">
    <source>
        <dbReference type="ARBA" id="ARBA00012438"/>
    </source>
</evidence>
<comment type="catalytic activity">
    <reaction evidence="1">
        <text>ATP + protein L-histidine = ADP + protein N-phospho-L-histidine.</text>
        <dbReference type="EC" id="2.7.13.3"/>
    </reaction>
</comment>
<feature type="region of interest" description="Disordered" evidence="9">
    <location>
        <begin position="461"/>
        <end position="503"/>
    </location>
</feature>
<feature type="compositionally biased region" description="Low complexity" evidence="9">
    <location>
        <begin position="461"/>
        <end position="473"/>
    </location>
</feature>
<evidence type="ECO:0000256" key="7">
    <source>
        <dbReference type="ARBA" id="ARBA00022840"/>
    </source>
</evidence>
<feature type="compositionally biased region" description="Gly residues" evidence="9">
    <location>
        <begin position="474"/>
        <end position="488"/>
    </location>
</feature>
<evidence type="ECO:0000259" key="11">
    <source>
        <dbReference type="Pfam" id="PF07730"/>
    </source>
</evidence>
<dbReference type="InterPro" id="IPR011712">
    <property type="entry name" value="Sig_transdc_His_kin_sub3_dim/P"/>
</dbReference>
<feature type="compositionally biased region" description="Basic and acidic residues" evidence="9">
    <location>
        <begin position="421"/>
        <end position="445"/>
    </location>
</feature>
<keyword evidence="10" id="KW-1133">Transmembrane helix</keyword>
<feature type="transmembrane region" description="Helical" evidence="10">
    <location>
        <begin position="12"/>
        <end position="29"/>
    </location>
</feature>
<dbReference type="Proteomes" id="UP000237983">
    <property type="component" value="Unassembled WGS sequence"/>
</dbReference>
<dbReference type="CDD" id="cd16917">
    <property type="entry name" value="HATPase_UhpB-NarQ-NarX-like"/>
    <property type="match status" value="1"/>
</dbReference>
<keyword evidence="8" id="KW-0902">Two-component regulatory system</keyword>
<dbReference type="Pfam" id="PF07730">
    <property type="entry name" value="HisKA_3"/>
    <property type="match status" value="1"/>
</dbReference>
<dbReference type="EMBL" id="PVTL01000004">
    <property type="protein sequence ID" value="PRY68301.1"/>
    <property type="molecule type" value="Genomic_DNA"/>
</dbReference>
<feature type="compositionally biased region" description="Polar residues" evidence="9">
    <location>
        <begin position="360"/>
        <end position="371"/>
    </location>
</feature>
<sequence length="503" mass="52706">MSLHISRFRPWFEPIAAVIFVVLWSIAEAGRFHSAGALPLLVGFGLAIALSRVAPLWALGIVAVLLLVQSLRLAPLPESTTWPVYLALIGVAFVMGQLPGERVRWLALACGIPFSVMVAFLMVVPLPTEPVRWTSWTGQPSSGTYIAGALFTVAAMGFGLYVGAWALGFAARLNLMQLRGRFLLQNTARDLAIAETEVLNGRERDWVAREVHDLLAHSLTVVTAQADGARLSPSADIRTKDAALLAISGAARTALIDMQAFVEALREEPSGGPQPSLAELPALLARLASAGMEVTVRDFGEAKPLTPAKELAVFRILQESLTNSLRHAGSDVPARVTFDWRGPGLALSVTTARGAARTTPDVSDGSQQVASGFSPGHGIRGMKDRARLAGGWLTAGEVDESDATFIVAAFFPTEEATDAASDTKLDHRDPEAGGYADRNRAHYADPAKGGAGTLSITADAGRGSATATDAATGLGLGTDTGSGFGPDAGSGFDTGSDSARSAR</sequence>
<dbReference type="PANTHER" id="PTHR24421:SF10">
    <property type="entry name" value="NITRATE_NITRITE SENSOR PROTEIN NARQ"/>
    <property type="match status" value="1"/>
</dbReference>
<evidence type="ECO:0000256" key="1">
    <source>
        <dbReference type="ARBA" id="ARBA00000085"/>
    </source>
</evidence>
<dbReference type="AlphaFoldDB" id="A0A2T0VDQ2"/>
<keyword evidence="6 12" id="KW-0418">Kinase</keyword>
<evidence type="ECO:0000256" key="4">
    <source>
        <dbReference type="ARBA" id="ARBA00022679"/>
    </source>
</evidence>
<keyword evidence="10" id="KW-0472">Membrane</keyword>
<feature type="transmembrane region" description="Helical" evidence="10">
    <location>
        <begin position="41"/>
        <end position="68"/>
    </location>
</feature>
<evidence type="ECO:0000256" key="6">
    <source>
        <dbReference type="ARBA" id="ARBA00022777"/>
    </source>
</evidence>